<protein>
    <submittedName>
        <fullName evidence="2">Uncharacterized protein</fullName>
    </submittedName>
</protein>
<proteinExistence type="predicted"/>
<dbReference type="Proteomes" id="UP001235712">
    <property type="component" value="Unassembled WGS sequence"/>
</dbReference>
<feature type="coiled-coil region" evidence="1">
    <location>
        <begin position="4"/>
        <end position="31"/>
    </location>
</feature>
<keyword evidence="3" id="KW-1185">Reference proteome</keyword>
<evidence type="ECO:0000313" key="2">
    <source>
        <dbReference type="EMBL" id="MDP9824461.1"/>
    </source>
</evidence>
<reference evidence="2 3" key="1">
    <citation type="submission" date="2023-07" db="EMBL/GenBank/DDBJ databases">
        <title>Sequencing the genomes of 1000 actinobacteria strains.</title>
        <authorList>
            <person name="Klenk H.-P."/>
        </authorList>
    </citation>
    <scope>NUCLEOTIDE SEQUENCE [LARGE SCALE GENOMIC DNA]</scope>
    <source>
        <strain evidence="2 3">DSM 44388</strain>
    </source>
</reference>
<accession>A0ABT9NVW1</accession>
<keyword evidence="1" id="KW-0175">Coiled coil</keyword>
<name>A0ABT9NVW1_9ACTN</name>
<gene>
    <name evidence="2" type="ORF">J2S57_000210</name>
</gene>
<dbReference type="EMBL" id="JAUSQZ010000001">
    <property type="protein sequence ID" value="MDP9824461.1"/>
    <property type="molecule type" value="Genomic_DNA"/>
</dbReference>
<sequence length="54" mass="6305">MKSVKELQERLEQLRATIDDAKETASKLAQDKVIDPVTAIPRQRRRYADGFRDF</sequence>
<organism evidence="2 3">
    <name type="scientific">Kineosporia succinea</name>
    <dbReference type="NCBI Taxonomy" id="84632"/>
    <lineage>
        <taxon>Bacteria</taxon>
        <taxon>Bacillati</taxon>
        <taxon>Actinomycetota</taxon>
        <taxon>Actinomycetes</taxon>
        <taxon>Kineosporiales</taxon>
        <taxon>Kineosporiaceae</taxon>
        <taxon>Kineosporia</taxon>
    </lineage>
</organism>
<comment type="caution">
    <text evidence="2">The sequence shown here is derived from an EMBL/GenBank/DDBJ whole genome shotgun (WGS) entry which is preliminary data.</text>
</comment>
<evidence type="ECO:0000256" key="1">
    <source>
        <dbReference type="SAM" id="Coils"/>
    </source>
</evidence>
<dbReference type="RefSeq" id="WP_307237066.1">
    <property type="nucleotide sequence ID" value="NZ_JAUSQZ010000001.1"/>
</dbReference>
<evidence type="ECO:0000313" key="3">
    <source>
        <dbReference type="Proteomes" id="UP001235712"/>
    </source>
</evidence>